<dbReference type="Gene3D" id="3.30.420.10">
    <property type="entry name" value="Ribonuclease H-like superfamily/Ribonuclease H"/>
    <property type="match status" value="1"/>
</dbReference>
<dbReference type="EMBL" id="BAABUK010000004">
    <property type="protein sequence ID" value="GAA5809157.1"/>
    <property type="molecule type" value="Genomic_DNA"/>
</dbReference>
<comment type="caution">
    <text evidence="1">The sequence shown here is derived from an EMBL/GenBank/DDBJ whole genome shotgun (WGS) entry which is preliminary data.</text>
</comment>
<organism evidence="1 2">
    <name type="scientific">Mucor flavus</name>
    <dbReference type="NCBI Taxonomy" id="439312"/>
    <lineage>
        <taxon>Eukaryota</taxon>
        <taxon>Fungi</taxon>
        <taxon>Fungi incertae sedis</taxon>
        <taxon>Mucoromycota</taxon>
        <taxon>Mucoromycotina</taxon>
        <taxon>Mucoromycetes</taxon>
        <taxon>Mucorales</taxon>
        <taxon>Mucorineae</taxon>
        <taxon>Mucoraceae</taxon>
        <taxon>Mucor</taxon>
    </lineage>
</organism>
<evidence type="ECO:0000313" key="1">
    <source>
        <dbReference type="EMBL" id="GAA5809157.1"/>
    </source>
</evidence>
<reference evidence="1 2" key="1">
    <citation type="submission" date="2024-04" db="EMBL/GenBank/DDBJ databases">
        <title>genome sequences of Mucor flavus KT1a and Helicostylum pulchrum KT1b strains isolated from the surface of a dry-aged beef.</title>
        <authorList>
            <person name="Toyotome T."/>
            <person name="Hosono M."/>
            <person name="Torimaru M."/>
            <person name="Fukuda K."/>
            <person name="Mikami N."/>
        </authorList>
    </citation>
    <scope>NUCLEOTIDE SEQUENCE [LARGE SCALE GENOMIC DNA]</scope>
    <source>
        <strain evidence="1 2">KT1a</strain>
    </source>
</reference>
<name>A0ABP9YQL1_9FUNG</name>
<accession>A0ABP9YQL1</accession>
<sequence length="119" mass="13193">MRGLTARSTKGTPAVVVTPTTRAISHTILGAVSASGVVNLEVRVPIAPKRIKVDGARKRKKAETKKIPKGTVTGHYMRFVYKTMLEMYKFPTMKGYYIIMDNAPIHTSTEIEKMIISRG</sequence>
<protein>
    <recommendedName>
        <fullName evidence="3">Tc1-like transposase DDE domain-containing protein</fullName>
    </recommendedName>
</protein>
<proteinExistence type="predicted"/>
<evidence type="ECO:0008006" key="3">
    <source>
        <dbReference type="Google" id="ProtNLM"/>
    </source>
</evidence>
<dbReference type="InterPro" id="IPR036397">
    <property type="entry name" value="RNaseH_sf"/>
</dbReference>
<dbReference type="Proteomes" id="UP001473302">
    <property type="component" value="Unassembled WGS sequence"/>
</dbReference>
<evidence type="ECO:0000313" key="2">
    <source>
        <dbReference type="Proteomes" id="UP001473302"/>
    </source>
</evidence>
<keyword evidence="2" id="KW-1185">Reference proteome</keyword>
<gene>
    <name evidence="1" type="ORF">MFLAVUS_002562</name>
</gene>